<dbReference type="Proteomes" id="UP001218218">
    <property type="component" value="Unassembled WGS sequence"/>
</dbReference>
<dbReference type="GO" id="GO:0043022">
    <property type="term" value="F:ribosome binding"/>
    <property type="evidence" value="ECO:0007669"/>
    <property type="project" value="InterPro"/>
</dbReference>
<feature type="compositionally biased region" description="Pro residues" evidence="8">
    <location>
        <begin position="58"/>
        <end position="82"/>
    </location>
</feature>
<dbReference type="PANTHER" id="PTHR14009">
    <property type="entry name" value="LEUCINE ZIPPER-EF-HAND CONTAINING TRANSMEMBRANE PROTEIN"/>
    <property type="match status" value="1"/>
</dbReference>
<keyword evidence="12" id="KW-1185">Reference proteome</keyword>
<dbReference type="GO" id="GO:0030003">
    <property type="term" value="P:intracellular monoatomic cation homeostasis"/>
    <property type="evidence" value="ECO:0007669"/>
    <property type="project" value="TreeGrafter"/>
</dbReference>
<protein>
    <recommendedName>
        <fullName evidence="10">Letm1 RBD domain-containing protein</fullName>
    </recommendedName>
</protein>
<gene>
    <name evidence="11" type="ORF">DFH08DRAFT_860838</name>
</gene>
<evidence type="ECO:0000313" key="11">
    <source>
        <dbReference type="EMBL" id="KAJ7350251.1"/>
    </source>
</evidence>
<dbReference type="Pfam" id="PF07766">
    <property type="entry name" value="LETM1_RBD"/>
    <property type="match status" value="1"/>
</dbReference>
<keyword evidence="3" id="KW-0999">Mitochondrion inner membrane</keyword>
<evidence type="ECO:0000256" key="5">
    <source>
        <dbReference type="ARBA" id="ARBA00023128"/>
    </source>
</evidence>
<keyword evidence="4 9" id="KW-1133">Transmembrane helix</keyword>
<sequence>MLRSRACHLANAYRVPQTPILILTRRLQTQPSKTTPAKTPLPPSNNAPKPQVKLNPGPIKPPKTLPATPPPAVAASRTPPPTVQTVDRVSLKNLKETTAKDIADAESHGILTPPPEGAGWAKSTLHKAIQIAKFYYRGVKLVYTRGKMARGIKKRVAAGDAPLERWEHRMMKIQDGDEKKLVPFVFIAIILEEIIPLIAIWYPEMLPSTCILPSQRDRIQQGFTDAALAIPATWGPALGSLTRAADTGEIPLDALTDAKLIRAIGSLMHLPGLALTARRRVRKHLSFIQADDAFLAKEDLRNLSPQELLEALRERGIITTGLTAKEQVQQLSWWLKSVDENDTIARRIYLVALQGSR</sequence>
<keyword evidence="6 9" id="KW-0472">Membrane</keyword>
<dbReference type="InterPro" id="IPR044202">
    <property type="entry name" value="LETM1/MDM38-like"/>
</dbReference>
<evidence type="ECO:0000313" key="12">
    <source>
        <dbReference type="Proteomes" id="UP001218218"/>
    </source>
</evidence>
<accession>A0AAD7A6L3</accession>
<evidence type="ECO:0000256" key="4">
    <source>
        <dbReference type="ARBA" id="ARBA00022989"/>
    </source>
</evidence>
<comment type="subcellular location">
    <subcellularLocation>
        <location evidence="1">Mitochondrion inner membrane</location>
        <topology evidence="1">Single-pass membrane protein</topology>
    </subcellularLocation>
</comment>
<organism evidence="11 12">
    <name type="scientific">Mycena albidolilacea</name>
    <dbReference type="NCBI Taxonomy" id="1033008"/>
    <lineage>
        <taxon>Eukaryota</taxon>
        <taxon>Fungi</taxon>
        <taxon>Dikarya</taxon>
        <taxon>Basidiomycota</taxon>
        <taxon>Agaricomycotina</taxon>
        <taxon>Agaricomycetes</taxon>
        <taxon>Agaricomycetidae</taxon>
        <taxon>Agaricales</taxon>
        <taxon>Marasmiineae</taxon>
        <taxon>Mycenaceae</taxon>
        <taxon>Mycena</taxon>
    </lineage>
</organism>
<dbReference type="EMBL" id="JARIHO010000014">
    <property type="protein sequence ID" value="KAJ7350251.1"/>
    <property type="molecule type" value="Genomic_DNA"/>
</dbReference>
<evidence type="ECO:0000256" key="6">
    <source>
        <dbReference type="ARBA" id="ARBA00023136"/>
    </source>
</evidence>
<feature type="domain" description="Letm1 RBD" evidence="10">
    <location>
        <begin position="169"/>
        <end position="357"/>
    </location>
</feature>
<evidence type="ECO:0000256" key="7">
    <source>
        <dbReference type="PROSITE-ProRule" id="PRU01094"/>
    </source>
</evidence>
<feature type="region of interest" description="Disordered" evidence="8">
    <location>
        <begin position="27"/>
        <end position="83"/>
    </location>
</feature>
<name>A0AAD7A6L3_9AGAR</name>
<evidence type="ECO:0000259" key="10">
    <source>
        <dbReference type="PROSITE" id="PS51758"/>
    </source>
</evidence>
<evidence type="ECO:0000256" key="3">
    <source>
        <dbReference type="ARBA" id="ARBA00022792"/>
    </source>
</evidence>
<evidence type="ECO:0000256" key="8">
    <source>
        <dbReference type="SAM" id="MobiDB-lite"/>
    </source>
</evidence>
<dbReference type="AlphaFoldDB" id="A0AAD7A6L3"/>
<dbReference type="InterPro" id="IPR033122">
    <property type="entry name" value="LETM1-like_RBD"/>
</dbReference>
<reference evidence="11" key="1">
    <citation type="submission" date="2023-03" db="EMBL/GenBank/DDBJ databases">
        <title>Massive genome expansion in bonnet fungi (Mycena s.s.) driven by repeated elements and novel gene families across ecological guilds.</title>
        <authorList>
            <consortium name="Lawrence Berkeley National Laboratory"/>
            <person name="Harder C.B."/>
            <person name="Miyauchi S."/>
            <person name="Viragh M."/>
            <person name="Kuo A."/>
            <person name="Thoen E."/>
            <person name="Andreopoulos B."/>
            <person name="Lu D."/>
            <person name="Skrede I."/>
            <person name="Drula E."/>
            <person name="Henrissat B."/>
            <person name="Morin E."/>
            <person name="Kohler A."/>
            <person name="Barry K."/>
            <person name="LaButti K."/>
            <person name="Morin E."/>
            <person name="Salamov A."/>
            <person name="Lipzen A."/>
            <person name="Mereny Z."/>
            <person name="Hegedus B."/>
            <person name="Baldrian P."/>
            <person name="Stursova M."/>
            <person name="Weitz H."/>
            <person name="Taylor A."/>
            <person name="Grigoriev I.V."/>
            <person name="Nagy L.G."/>
            <person name="Martin F."/>
            <person name="Kauserud H."/>
        </authorList>
    </citation>
    <scope>NUCLEOTIDE SEQUENCE</scope>
    <source>
        <strain evidence="11">CBHHK002</strain>
    </source>
</reference>
<evidence type="ECO:0000256" key="9">
    <source>
        <dbReference type="SAM" id="Phobius"/>
    </source>
</evidence>
<dbReference type="PROSITE" id="PS51758">
    <property type="entry name" value="LETM1_RBD"/>
    <property type="match status" value="1"/>
</dbReference>
<evidence type="ECO:0000256" key="1">
    <source>
        <dbReference type="ARBA" id="ARBA00004434"/>
    </source>
</evidence>
<feature type="transmembrane region" description="Helical" evidence="9">
    <location>
        <begin position="181"/>
        <end position="202"/>
    </location>
</feature>
<comment type="caution">
    <text evidence="11">The sequence shown here is derived from an EMBL/GenBank/DDBJ whole genome shotgun (WGS) entry which is preliminary data.</text>
</comment>
<keyword evidence="5 7" id="KW-0496">Mitochondrion</keyword>
<dbReference type="GO" id="GO:0005743">
    <property type="term" value="C:mitochondrial inner membrane"/>
    <property type="evidence" value="ECO:0007669"/>
    <property type="project" value="UniProtKB-SubCell"/>
</dbReference>
<evidence type="ECO:0000256" key="2">
    <source>
        <dbReference type="ARBA" id="ARBA00022692"/>
    </source>
</evidence>
<proteinExistence type="predicted"/>
<dbReference type="PANTHER" id="PTHR14009:SF1">
    <property type="entry name" value="MITOCHONDRIAL PROTON_CALCIUM EXCHANGER PROTEIN"/>
    <property type="match status" value="1"/>
</dbReference>
<feature type="compositionally biased region" description="Polar residues" evidence="8">
    <location>
        <begin position="27"/>
        <end position="37"/>
    </location>
</feature>
<keyword evidence="2 9" id="KW-0812">Transmembrane</keyword>